<proteinExistence type="predicted"/>
<sequence length="143" mass="16083">MSIAASNLMIVNSGRKKRCNGSVTEWKCHHYTHQQISRGPDQAMENNLSPWKAISSHGSHAFDIPQGPIRGLCDNNHICVNTHSKHQIFLYNASLFGSHVLQNFFIYRGRLGTPALSLCFNYVTALYPFELLQATGHTNWNAL</sequence>
<evidence type="ECO:0000313" key="2">
    <source>
        <dbReference type="Proteomes" id="UP000822688"/>
    </source>
</evidence>
<dbReference type="AlphaFoldDB" id="A0A8T0I802"/>
<dbReference type="Proteomes" id="UP000822688">
    <property type="component" value="Chromosome 4"/>
</dbReference>
<keyword evidence="2" id="KW-1185">Reference proteome</keyword>
<gene>
    <name evidence="1" type="ORF">KC19_4G037100</name>
</gene>
<name>A0A8T0I802_CERPU</name>
<reference evidence="1" key="1">
    <citation type="submission" date="2020-06" db="EMBL/GenBank/DDBJ databases">
        <title>WGS assembly of Ceratodon purpureus strain R40.</title>
        <authorList>
            <person name="Carey S.B."/>
            <person name="Jenkins J."/>
            <person name="Shu S."/>
            <person name="Lovell J.T."/>
            <person name="Sreedasyam A."/>
            <person name="Maumus F."/>
            <person name="Tiley G.P."/>
            <person name="Fernandez-Pozo N."/>
            <person name="Barry K."/>
            <person name="Chen C."/>
            <person name="Wang M."/>
            <person name="Lipzen A."/>
            <person name="Daum C."/>
            <person name="Saski C.A."/>
            <person name="Payton A.C."/>
            <person name="Mcbreen J.C."/>
            <person name="Conrad R.E."/>
            <person name="Kollar L.M."/>
            <person name="Olsson S."/>
            <person name="Huttunen S."/>
            <person name="Landis J.B."/>
            <person name="Wickett N.J."/>
            <person name="Johnson M.G."/>
            <person name="Rensing S.A."/>
            <person name="Grimwood J."/>
            <person name="Schmutz J."/>
            <person name="Mcdaniel S.F."/>
        </authorList>
    </citation>
    <scope>NUCLEOTIDE SEQUENCE</scope>
    <source>
        <strain evidence="1">R40</strain>
    </source>
</reference>
<evidence type="ECO:0000313" key="1">
    <source>
        <dbReference type="EMBL" id="KAG0578618.1"/>
    </source>
</evidence>
<dbReference type="EMBL" id="CM026424">
    <property type="protein sequence ID" value="KAG0578618.1"/>
    <property type="molecule type" value="Genomic_DNA"/>
</dbReference>
<accession>A0A8T0I802</accession>
<organism evidence="1 2">
    <name type="scientific">Ceratodon purpureus</name>
    <name type="common">Fire moss</name>
    <name type="synonym">Dicranum purpureum</name>
    <dbReference type="NCBI Taxonomy" id="3225"/>
    <lineage>
        <taxon>Eukaryota</taxon>
        <taxon>Viridiplantae</taxon>
        <taxon>Streptophyta</taxon>
        <taxon>Embryophyta</taxon>
        <taxon>Bryophyta</taxon>
        <taxon>Bryophytina</taxon>
        <taxon>Bryopsida</taxon>
        <taxon>Dicranidae</taxon>
        <taxon>Pseudoditrichales</taxon>
        <taxon>Ditrichaceae</taxon>
        <taxon>Ceratodon</taxon>
    </lineage>
</organism>
<protein>
    <submittedName>
        <fullName evidence="1">Uncharacterized protein</fullName>
    </submittedName>
</protein>
<comment type="caution">
    <text evidence="1">The sequence shown here is derived from an EMBL/GenBank/DDBJ whole genome shotgun (WGS) entry which is preliminary data.</text>
</comment>